<dbReference type="Proteomes" id="UP000680750">
    <property type="component" value="Chromosome"/>
</dbReference>
<sequence>MTNELFGLGAVVQGVWWWSTPDKYKPPRRFDDVAAARAYGTASVITVELLLRCVGGAEATLVGEVPSVAPNFRLAEGASDASAPQVGATAVEFVPRNGVREPPRSVEARCDDRYRAIIFRNPDGVLVSVRPWMFPGIFQADEPQPE</sequence>
<name>A0A810L951_9ACTN</name>
<dbReference type="RefSeq" id="WP_157034808.1">
    <property type="nucleotide sequence ID" value="NZ_AP023354.1"/>
</dbReference>
<dbReference type="KEGG" id="aser:Asera_49590"/>
<gene>
    <name evidence="1" type="ORF">Asera_49590</name>
</gene>
<evidence type="ECO:0000313" key="1">
    <source>
        <dbReference type="EMBL" id="BCJ30851.1"/>
    </source>
</evidence>
<proteinExistence type="predicted"/>
<evidence type="ECO:0000313" key="2">
    <source>
        <dbReference type="Proteomes" id="UP000680750"/>
    </source>
</evidence>
<reference evidence="1" key="1">
    <citation type="submission" date="2020-08" db="EMBL/GenBank/DDBJ databases">
        <title>Whole genome shotgun sequence of Actinocatenispora sera NBRC 101916.</title>
        <authorList>
            <person name="Komaki H."/>
            <person name="Tamura T."/>
        </authorList>
    </citation>
    <scope>NUCLEOTIDE SEQUENCE</scope>
    <source>
        <strain evidence="1">NBRC 101916</strain>
    </source>
</reference>
<keyword evidence="2" id="KW-1185">Reference proteome</keyword>
<accession>A0A810L951</accession>
<protein>
    <submittedName>
        <fullName evidence="1">Uncharacterized protein</fullName>
    </submittedName>
</protein>
<dbReference type="EMBL" id="AP023354">
    <property type="protein sequence ID" value="BCJ30851.1"/>
    <property type="molecule type" value="Genomic_DNA"/>
</dbReference>
<dbReference type="AlphaFoldDB" id="A0A810L951"/>
<dbReference type="OrthoDB" id="9812472at2"/>
<organism evidence="1 2">
    <name type="scientific">Actinocatenispora sera</name>
    <dbReference type="NCBI Taxonomy" id="390989"/>
    <lineage>
        <taxon>Bacteria</taxon>
        <taxon>Bacillati</taxon>
        <taxon>Actinomycetota</taxon>
        <taxon>Actinomycetes</taxon>
        <taxon>Micromonosporales</taxon>
        <taxon>Micromonosporaceae</taxon>
        <taxon>Actinocatenispora</taxon>
    </lineage>
</organism>